<evidence type="ECO:0000256" key="3">
    <source>
        <dbReference type="ARBA" id="ARBA00022737"/>
    </source>
</evidence>
<keyword evidence="3" id="KW-0677">Repeat</keyword>
<dbReference type="InterPro" id="IPR037523">
    <property type="entry name" value="VOC_core"/>
</dbReference>
<organism evidence="7 8">
    <name type="scientific">Polymorphospora rubra</name>
    <dbReference type="NCBI Taxonomy" id="338584"/>
    <lineage>
        <taxon>Bacteria</taxon>
        <taxon>Bacillati</taxon>
        <taxon>Actinomycetota</taxon>
        <taxon>Actinomycetes</taxon>
        <taxon>Micromonosporales</taxon>
        <taxon>Micromonosporaceae</taxon>
        <taxon>Polymorphospora</taxon>
    </lineage>
</organism>
<gene>
    <name evidence="7" type="ORF">Prubr_36840</name>
</gene>
<feature type="binding site" evidence="5">
    <location>
        <position position="309"/>
    </location>
    <ligand>
        <name>Fe cation</name>
        <dbReference type="ChEBI" id="CHEBI:24875"/>
    </ligand>
</feature>
<dbReference type="PROSITE" id="PS51819">
    <property type="entry name" value="VOC"/>
    <property type="match status" value="2"/>
</dbReference>
<dbReference type="GO" id="GO:0006572">
    <property type="term" value="P:L-tyrosine catabolic process"/>
    <property type="evidence" value="ECO:0007669"/>
    <property type="project" value="TreeGrafter"/>
</dbReference>
<dbReference type="PIRSF" id="PIRSF009283">
    <property type="entry name" value="HPP_dOase"/>
    <property type="match status" value="1"/>
</dbReference>
<keyword evidence="2 5" id="KW-0479">Metal-binding</keyword>
<accession>A0A810N4N7</accession>
<evidence type="ECO:0000313" key="7">
    <source>
        <dbReference type="EMBL" id="BCJ66663.1"/>
    </source>
</evidence>
<sequence length="344" mass="36974">MDPAGIDHVELCTDQPDQLVAYFRDGMGCTARPVDDPAGGGRVLLTQGDIRLLITPGSADDTAARYVERHGDGVRDIAFGVADAAQAYATALRRGGQPVTAPAVRTLPDGTPGLVAAVAGPGDLVHSLVQRLEPALPAARDGALLTLVDHVAMCVPAGELASTVEFYSRVFGLRTIFEEKIEVGDQAMNSTVVQNQRADITLTLIEPDTSRAPGQIDAFVADHGGPGVQHLAFLTDDITVAVPTLRDRAVTFLTAPESYYPMLAERLPHLENVIAPLRGLNVLLDNDHWGHLLQIFTQSRHPRGTLFYEIIERRQARTFGSGNIRALYAAVEHDRLTAGAPDRT</sequence>
<dbReference type="CDD" id="cd08342">
    <property type="entry name" value="HPPD_N_like"/>
    <property type="match status" value="1"/>
</dbReference>
<dbReference type="PANTHER" id="PTHR11959:SF1">
    <property type="entry name" value="4-HYDROXYPHENYLPYRUVATE DIOXYGENASE"/>
    <property type="match status" value="1"/>
</dbReference>
<proteinExistence type="inferred from homology"/>
<keyword evidence="4 5" id="KW-0408">Iron</keyword>
<dbReference type="InterPro" id="IPR005956">
    <property type="entry name" value="4OHPhenylPyrv_dOase"/>
</dbReference>
<dbReference type="InterPro" id="IPR041736">
    <property type="entry name" value="4OHPhenylPyrv_dOase_N"/>
</dbReference>
<dbReference type="EMBL" id="AP023359">
    <property type="protein sequence ID" value="BCJ66663.1"/>
    <property type="molecule type" value="Genomic_DNA"/>
</dbReference>
<dbReference type="InterPro" id="IPR004360">
    <property type="entry name" value="Glyas_Fos-R_dOase_dom"/>
</dbReference>
<protein>
    <submittedName>
        <fullName evidence="7">4-hydroxyphenylpyruvate dioxygenase</fullName>
    </submittedName>
</protein>
<dbReference type="NCBIfam" id="TIGR01263">
    <property type="entry name" value="4HPPD"/>
    <property type="match status" value="1"/>
</dbReference>
<evidence type="ECO:0000256" key="4">
    <source>
        <dbReference type="ARBA" id="ARBA00023004"/>
    </source>
</evidence>
<feature type="domain" description="VOC" evidence="6">
    <location>
        <begin position="5"/>
        <end position="131"/>
    </location>
</feature>
<evidence type="ECO:0000313" key="8">
    <source>
        <dbReference type="Proteomes" id="UP000680866"/>
    </source>
</evidence>
<dbReference type="InterPro" id="IPR029068">
    <property type="entry name" value="Glyas_Bleomycin-R_OHBP_Dase"/>
</dbReference>
<name>A0A810N4N7_9ACTN</name>
<dbReference type="Pfam" id="PF00903">
    <property type="entry name" value="Glyoxalase"/>
    <property type="match status" value="1"/>
</dbReference>
<keyword evidence="7" id="KW-0223">Dioxygenase</keyword>
<dbReference type="InterPro" id="IPR041735">
    <property type="entry name" value="4OHPhenylPyrv_dOase_C"/>
</dbReference>
<evidence type="ECO:0000256" key="5">
    <source>
        <dbReference type="PIRSR" id="PIRSR009283-1"/>
    </source>
</evidence>
<dbReference type="RefSeq" id="WP_212826915.1">
    <property type="nucleotide sequence ID" value="NZ_AP023359.1"/>
</dbReference>
<keyword evidence="7" id="KW-0560">Oxidoreductase</keyword>
<dbReference type="PANTHER" id="PTHR11959">
    <property type="entry name" value="4-HYDROXYPHENYLPYRUVATE DIOXYGENASE"/>
    <property type="match status" value="1"/>
</dbReference>
<dbReference type="AlphaFoldDB" id="A0A810N4N7"/>
<dbReference type="Gene3D" id="3.10.180.10">
    <property type="entry name" value="2,3-Dihydroxybiphenyl 1,2-Dioxygenase, domain 1"/>
    <property type="match status" value="2"/>
</dbReference>
<dbReference type="SUPFAM" id="SSF54593">
    <property type="entry name" value="Glyoxalase/Bleomycin resistance protein/Dihydroxybiphenyl dioxygenase"/>
    <property type="match status" value="1"/>
</dbReference>
<feature type="binding site" evidence="5">
    <location>
        <position position="150"/>
    </location>
    <ligand>
        <name>Fe cation</name>
        <dbReference type="ChEBI" id="CHEBI:24875"/>
    </ligand>
</feature>
<keyword evidence="8" id="KW-1185">Reference proteome</keyword>
<reference evidence="7" key="1">
    <citation type="submission" date="2020-08" db="EMBL/GenBank/DDBJ databases">
        <title>Whole genome shotgun sequence of Polymorphospora rubra NBRC 101157.</title>
        <authorList>
            <person name="Komaki H."/>
            <person name="Tamura T."/>
        </authorList>
    </citation>
    <scope>NUCLEOTIDE SEQUENCE</scope>
    <source>
        <strain evidence="7">NBRC 101157</strain>
    </source>
</reference>
<evidence type="ECO:0000256" key="1">
    <source>
        <dbReference type="ARBA" id="ARBA00005877"/>
    </source>
</evidence>
<dbReference type="KEGG" id="pry:Prubr_36840"/>
<dbReference type="GO" id="GO:0003868">
    <property type="term" value="F:4-hydroxyphenylpyruvate dioxygenase activity"/>
    <property type="evidence" value="ECO:0007669"/>
    <property type="project" value="InterPro"/>
</dbReference>
<dbReference type="GO" id="GO:0046872">
    <property type="term" value="F:metal ion binding"/>
    <property type="evidence" value="ECO:0007669"/>
    <property type="project" value="UniProtKB-KW"/>
</dbReference>
<feature type="binding site" evidence="5">
    <location>
        <position position="230"/>
    </location>
    <ligand>
        <name>Fe cation</name>
        <dbReference type="ChEBI" id="CHEBI:24875"/>
    </ligand>
</feature>
<evidence type="ECO:0000256" key="2">
    <source>
        <dbReference type="ARBA" id="ARBA00022723"/>
    </source>
</evidence>
<evidence type="ECO:0000259" key="6">
    <source>
        <dbReference type="PROSITE" id="PS51819"/>
    </source>
</evidence>
<feature type="domain" description="VOC" evidence="6">
    <location>
        <begin position="147"/>
        <end position="298"/>
    </location>
</feature>
<comment type="cofactor">
    <cofactor evidence="5">
        <name>Fe cation</name>
        <dbReference type="ChEBI" id="CHEBI:24875"/>
    </cofactor>
    <text evidence="5">Binds 1 Fe cation per subunit.</text>
</comment>
<dbReference type="Proteomes" id="UP000680866">
    <property type="component" value="Chromosome"/>
</dbReference>
<dbReference type="Pfam" id="PF14696">
    <property type="entry name" value="Glyoxalase_5"/>
    <property type="match status" value="1"/>
</dbReference>
<dbReference type="CDD" id="cd07250">
    <property type="entry name" value="HPPD_C_like"/>
    <property type="match status" value="1"/>
</dbReference>
<comment type="similarity">
    <text evidence="1">Belongs to the 4HPPD family.</text>
</comment>